<evidence type="ECO:0000313" key="4">
    <source>
        <dbReference type="Proteomes" id="UP000612899"/>
    </source>
</evidence>
<dbReference type="RefSeq" id="WP_203913912.1">
    <property type="nucleotide sequence ID" value="NZ_BONY01000087.1"/>
</dbReference>
<reference evidence="3" key="1">
    <citation type="submission" date="2021-01" db="EMBL/GenBank/DDBJ databases">
        <title>Whole genome shotgun sequence of Rhizocola hellebori NBRC 109834.</title>
        <authorList>
            <person name="Komaki H."/>
            <person name="Tamura T."/>
        </authorList>
    </citation>
    <scope>NUCLEOTIDE SEQUENCE</scope>
    <source>
        <strain evidence="3">NBRC 109834</strain>
    </source>
</reference>
<comment type="caution">
    <text evidence="3">The sequence shown here is derived from an EMBL/GenBank/DDBJ whole genome shotgun (WGS) entry which is preliminary data.</text>
</comment>
<evidence type="ECO:0000313" key="3">
    <source>
        <dbReference type="EMBL" id="GIH10194.1"/>
    </source>
</evidence>
<organism evidence="3 4">
    <name type="scientific">Rhizocola hellebori</name>
    <dbReference type="NCBI Taxonomy" id="1392758"/>
    <lineage>
        <taxon>Bacteria</taxon>
        <taxon>Bacillati</taxon>
        <taxon>Actinomycetota</taxon>
        <taxon>Actinomycetes</taxon>
        <taxon>Micromonosporales</taxon>
        <taxon>Micromonosporaceae</taxon>
        <taxon>Rhizocola</taxon>
    </lineage>
</organism>
<sequence length="130" mass="14219">MTTDNGHYFGDIFAAVRGSDDFRRVLGTSQHVQLVIMTLAPGEEIGEEVHSGNDQVLLAVEGSGISVLEGERRPFEAGYCVQVPQGTRHNFINTGDEPLRLVTLYGPPDHRPGTVHPTKADADRDEDDHP</sequence>
<proteinExistence type="predicted"/>
<dbReference type="CDD" id="cd02223">
    <property type="entry name" value="cupin_Bh2720-like"/>
    <property type="match status" value="1"/>
</dbReference>
<feature type="compositionally biased region" description="Basic and acidic residues" evidence="1">
    <location>
        <begin position="108"/>
        <end position="130"/>
    </location>
</feature>
<dbReference type="Gene3D" id="2.60.120.10">
    <property type="entry name" value="Jelly Rolls"/>
    <property type="match status" value="1"/>
</dbReference>
<dbReference type="Proteomes" id="UP000612899">
    <property type="component" value="Unassembled WGS sequence"/>
</dbReference>
<dbReference type="Pfam" id="PF07883">
    <property type="entry name" value="Cupin_2"/>
    <property type="match status" value="1"/>
</dbReference>
<keyword evidence="4" id="KW-1185">Reference proteome</keyword>
<feature type="region of interest" description="Disordered" evidence="1">
    <location>
        <begin position="105"/>
        <end position="130"/>
    </location>
</feature>
<dbReference type="EMBL" id="BONY01000087">
    <property type="protein sequence ID" value="GIH10194.1"/>
    <property type="molecule type" value="Genomic_DNA"/>
</dbReference>
<name>A0A8J3VK83_9ACTN</name>
<evidence type="ECO:0000256" key="1">
    <source>
        <dbReference type="SAM" id="MobiDB-lite"/>
    </source>
</evidence>
<evidence type="ECO:0000259" key="2">
    <source>
        <dbReference type="Pfam" id="PF07883"/>
    </source>
</evidence>
<dbReference type="PANTHER" id="PTHR43346:SF1">
    <property type="entry name" value="QUERCETIN 2,3-DIOXYGENASE-RELATED"/>
    <property type="match status" value="1"/>
</dbReference>
<accession>A0A8J3VK83</accession>
<dbReference type="AlphaFoldDB" id="A0A8J3VK83"/>
<gene>
    <name evidence="3" type="ORF">Rhe02_82610</name>
</gene>
<dbReference type="InterPro" id="IPR014710">
    <property type="entry name" value="RmlC-like_jellyroll"/>
</dbReference>
<dbReference type="SUPFAM" id="SSF51182">
    <property type="entry name" value="RmlC-like cupins"/>
    <property type="match status" value="1"/>
</dbReference>
<dbReference type="InterPro" id="IPR052538">
    <property type="entry name" value="Flavonoid_dioxygenase-like"/>
</dbReference>
<dbReference type="InterPro" id="IPR013096">
    <property type="entry name" value="Cupin_2"/>
</dbReference>
<dbReference type="InterPro" id="IPR011051">
    <property type="entry name" value="RmlC_Cupin_sf"/>
</dbReference>
<dbReference type="PANTHER" id="PTHR43346">
    <property type="entry name" value="LIGAND BINDING DOMAIN PROTEIN, PUTATIVE (AFU_ORTHOLOGUE AFUA_6G14370)-RELATED"/>
    <property type="match status" value="1"/>
</dbReference>
<protein>
    <recommendedName>
        <fullName evidence="2">Cupin type-2 domain-containing protein</fullName>
    </recommendedName>
</protein>
<feature type="domain" description="Cupin type-2" evidence="2">
    <location>
        <begin position="36"/>
        <end position="104"/>
    </location>
</feature>